<comment type="caution">
    <text evidence="5">The sequence shown here is derived from an EMBL/GenBank/DDBJ whole genome shotgun (WGS) entry which is preliminary data.</text>
</comment>
<dbReference type="PANTHER" id="PTHR43046:SF14">
    <property type="entry name" value="MUTT_NUDIX FAMILY PROTEIN"/>
    <property type="match status" value="1"/>
</dbReference>
<dbReference type="InterPro" id="IPR020084">
    <property type="entry name" value="NUDIX_hydrolase_CS"/>
</dbReference>
<dbReference type="PROSITE" id="PS51462">
    <property type="entry name" value="NUDIX"/>
    <property type="match status" value="1"/>
</dbReference>
<evidence type="ECO:0000256" key="2">
    <source>
        <dbReference type="ARBA" id="ARBA00022801"/>
    </source>
</evidence>
<name>A0ABS5U9K0_9BACT</name>
<dbReference type="InterPro" id="IPR000086">
    <property type="entry name" value="NUDIX_hydrolase_dom"/>
</dbReference>
<protein>
    <submittedName>
        <fullName evidence="5">NUDIX domain-containing protein</fullName>
    </submittedName>
</protein>
<dbReference type="PANTHER" id="PTHR43046">
    <property type="entry name" value="GDP-MANNOSE MANNOSYL HYDROLASE"/>
    <property type="match status" value="1"/>
</dbReference>
<dbReference type="Proteomes" id="UP000784128">
    <property type="component" value="Unassembled WGS sequence"/>
</dbReference>
<dbReference type="PRINTS" id="PR00502">
    <property type="entry name" value="NUDIXFAMILY"/>
</dbReference>
<dbReference type="SUPFAM" id="SSF55811">
    <property type="entry name" value="Nudix"/>
    <property type="match status" value="1"/>
</dbReference>
<evidence type="ECO:0000313" key="5">
    <source>
        <dbReference type="EMBL" id="MBT1072334.1"/>
    </source>
</evidence>
<feature type="domain" description="Nudix hydrolase" evidence="4">
    <location>
        <begin position="11"/>
        <end position="142"/>
    </location>
</feature>
<accession>A0ABS5U9K0</accession>
<proteinExistence type="inferred from homology"/>
<dbReference type="EMBL" id="JAHDYS010000009">
    <property type="protein sequence ID" value="MBT1072334.1"/>
    <property type="molecule type" value="Genomic_DNA"/>
</dbReference>
<reference evidence="5 6" key="1">
    <citation type="submission" date="2021-05" db="EMBL/GenBank/DDBJ databases">
        <title>The draft genome of Geobacter chapellei DSM 13688.</title>
        <authorList>
            <person name="Xu Z."/>
            <person name="Masuda Y."/>
            <person name="Itoh H."/>
            <person name="Senoo K."/>
        </authorList>
    </citation>
    <scope>NUCLEOTIDE SEQUENCE [LARGE SCALE GENOMIC DNA]</scope>
    <source>
        <strain evidence="5 6">DSM 13688</strain>
    </source>
</reference>
<comment type="similarity">
    <text evidence="3">Belongs to the Nudix hydrolase family.</text>
</comment>
<evidence type="ECO:0000256" key="1">
    <source>
        <dbReference type="ARBA" id="ARBA00001946"/>
    </source>
</evidence>
<gene>
    <name evidence="5" type="ORF">KJB30_11095</name>
</gene>
<keyword evidence="2 3" id="KW-0378">Hydrolase</keyword>
<organism evidence="5 6">
    <name type="scientific">Pelotalea chapellei</name>
    <dbReference type="NCBI Taxonomy" id="44671"/>
    <lineage>
        <taxon>Bacteria</taxon>
        <taxon>Pseudomonadati</taxon>
        <taxon>Thermodesulfobacteriota</taxon>
        <taxon>Desulfuromonadia</taxon>
        <taxon>Geobacterales</taxon>
        <taxon>Geobacteraceae</taxon>
        <taxon>Pelotalea</taxon>
    </lineage>
</organism>
<evidence type="ECO:0000313" key="6">
    <source>
        <dbReference type="Proteomes" id="UP000784128"/>
    </source>
</evidence>
<evidence type="ECO:0000256" key="3">
    <source>
        <dbReference type="RuleBase" id="RU003476"/>
    </source>
</evidence>
<dbReference type="Gene3D" id="3.90.79.10">
    <property type="entry name" value="Nucleoside Triphosphate Pyrophosphohydrolase"/>
    <property type="match status" value="1"/>
</dbReference>
<comment type="cofactor">
    <cofactor evidence="1">
        <name>Mg(2+)</name>
        <dbReference type="ChEBI" id="CHEBI:18420"/>
    </cofactor>
</comment>
<dbReference type="RefSeq" id="WP_214299140.1">
    <property type="nucleotide sequence ID" value="NZ_JAHDYS010000009.1"/>
</dbReference>
<evidence type="ECO:0000259" key="4">
    <source>
        <dbReference type="PROSITE" id="PS51462"/>
    </source>
</evidence>
<sequence length="154" mass="17369">MTKVRLYKKEHIVTSVVAVIVDEEGRVLLTRRNIAPFQDLWVMPGGKIDLGEKILDALKREVHEEVGLEIEIQGLIDVFEHLTPGEANCHFVILYYRCRPVFCDLHPNEDEVAEAAWVPASELMNYTLPAGARFILGKVFPELSLCDLPVTVDA</sequence>
<dbReference type="InterPro" id="IPR020476">
    <property type="entry name" value="Nudix_hydrolase"/>
</dbReference>
<dbReference type="Pfam" id="PF00293">
    <property type="entry name" value="NUDIX"/>
    <property type="match status" value="1"/>
</dbReference>
<keyword evidence="6" id="KW-1185">Reference proteome</keyword>
<dbReference type="PROSITE" id="PS00893">
    <property type="entry name" value="NUDIX_BOX"/>
    <property type="match status" value="1"/>
</dbReference>
<dbReference type="InterPro" id="IPR015797">
    <property type="entry name" value="NUDIX_hydrolase-like_dom_sf"/>
</dbReference>